<gene>
    <name evidence="2" type="ORF">LGLO00237_LOCUS12686</name>
</gene>
<dbReference type="AlphaFoldDB" id="A0A7S4DP53"/>
<name>A0A7S4DP53_9EUKA</name>
<evidence type="ECO:0000256" key="1">
    <source>
        <dbReference type="SAM" id="MobiDB-lite"/>
    </source>
</evidence>
<dbReference type="Gene3D" id="2.40.70.10">
    <property type="entry name" value="Acid Proteases"/>
    <property type="match status" value="1"/>
</dbReference>
<feature type="compositionally biased region" description="Basic residues" evidence="1">
    <location>
        <begin position="461"/>
        <end position="473"/>
    </location>
</feature>
<feature type="region of interest" description="Disordered" evidence="1">
    <location>
        <begin position="426"/>
        <end position="480"/>
    </location>
</feature>
<reference evidence="2" key="1">
    <citation type="submission" date="2021-01" db="EMBL/GenBank/DDBJ databases">
        <authorList>
            <person name="Corre E."/>
            <person name="Pelletier E."/>
            <person name="Niang G."/>
            <person name="Scheremetjew M."/>
            <person name="Finn R."/>
            <person name="Kale V."/>
            <person name="Holt S."/>
            <person name="Cochrane G."/>
            <person name="Meng A."/>
            <person name="Brown T."/>
            <person name="Cohen L."/>
        </authorList>
    </citation>
    <scope>NUCLEOTIDE SEQUENCE</scope>
    <source>
        <strain evidence="2">CCCM811</strain>
    </source>
</reference>
<feature type="compositionally biased region" description="Low complexity" evidence="1">
    <location>
        <begin position="429"/>
        <end position="460"/>
    </location>
</feature>
<dbReference type="CDD" id="cd05483">
    <property type="entry name" value="retropepsin_like_bacteria"/>
    <property type="match status" value="1"/>
</dbReference>
<organism evidence="2">
    <name type="scientific">Lotharella globosa</name>
    <dbReference type="NCBI Taxonomy" id="91324"/>
    <lineage>
        <taxon>Eukaryota</taxon>
        <taxon>Sar</taxon>
        <taxon>Rhizaria</taxon>
        <taxon>Cercozoa</taxon>
        <taxon>Chlorarachniophyceae</taxon>
        <taxon>Lotharella</taxon>
    </lineage>
</organism>
<proteinExistence type="predicted"/>
<protein>
    <submittedName>
        <fullName evidence="2">Uncharacterized protein</fullName>
    </submittedName>
</protein>
<dbReference type="EMBL" id="HBIV01017451">
    <property type="protein sequence ID" value="CAE0661097.1"/>
    <property type="molecule type" value="Transcribed_RNA"/>
</dbReference>
<dbReference type="InterPro" id="IPR021109">
    <property type="entry name" value="Peptidase_aspartic_dom_sf"/>
</dbReference>
<dbReference type="SUPFAM" id="SSF50630">
    <property type="entry name" value="Acid proteases"/>
    <property type="match status" value="1"/>
</dbReference>
<dbReference type="Pfam" id="PF13650">
    <property type="entry name" value="Asp_protease_2"/>
    <property type="match status" value="1"/>
</dbReference>
<dbReference type="InterPro" id="IPR034122">
    <property type="entry name" value="Retropepsin-like_bacterial"/>
</dbReference>
<accession>A0A7S4DP53</accession>
<sequence>MVYDCKVLKGKFLSTLTNHPVSSSTFEPLASLPFGRPLPDRSLPKDIYSMPPQKSPSLPSFAEWHQGKMHSAHTQFIKSKNKGLFEHELGAFVPGYMTRGGTVFVPTRINERASVEWMLLDTGTSEVIIDTSHVKRLGLQTHKTTLTFNNDNVTSVQESTVESMHVGPLLMKNISALVAPLTSPVLSEGRYKTGILGYPFFQATIVELLLPSRPGLQPLVRLIPAGGKLPPPWNGQDVTWVRVDTWDKLAHVPAEIGGEKERHFVLDTGGGFHLMSDGPKVADLGLWDTQTYGQPSCECKLMEAGGSTSLFTVFKSQKNITVSGHTCTDVRINLVSNTFFNNNLRSNVFGMLGMGMFLNKRILIDYSGNRFGVLPLPNGIKFPPSIKSPKLHPVFISNPSCTQGQTIAAARVPITQTKNLCINTTITKSPPSSSSLSLSPSSSSASHRSSVNVTKTTNLPTKKKNHRHRHHKDNHKEKSS</sequence>
<evidence type="ECO:0000313" key="2">
    <source>
        <dbReference type="EMBL" id="CAE0661097.1"/>
    </source>
</evidence>